<feature type="domain" description="Response regulatory" evidence="9">
    <location>
        <begin position="5"/>
        <end position="118"/>
    </location>
</feature>
<dbReference type="AlphaFoldDB" id="A0A0F7EGI4"/>
<feature type="DNA-binding region" description="OmpR/PhoB-type" evidence="8">
    <location>
        <begin position="128"/>
        <end position="229"/>
    </location>
</feature>
<feature type="domain" description="OmpR/PhoB-type" evidence="10">
    <location>
        <begin position="128"/>
        <end position="229"/>
    </location>
</feature>
<evidence type="ECO:0000256" key="2">
    <source>
        <dbReference type="ARBA" id="ARBA00022553"/>
    </source>
</evidence>
<dbReference type="SUPFAM" id="SSF52172">
    <property type="entry name" value="CheY-like"/>
    <property type="match status" value="1"/>
</dbReference>
<evidence type="ECO:0000313" key="11">
    <source>
        <dbReference type="EMBL" id="AKF94254.1"/>
    </source>
</evidence>
<dbReference type="GO" id="GO:0006355">
    <property type="term" value="P:regulation of DNA-templated transcription"/>
    <property type="evidence" value="ECO:0007669"/>
    <property type="project" value="InterPro"/>
</dbReference>
<dbReference type="SUPFAM" id="SSF46894">
    <property type="entry name" value="C-terminal effector domain of the bipartite response regulators"/>
    <property type="match status" value="1"/>
</dbReference>
<feature type="modified residue" description="4-aspartylphosphate" evidence="7">
    <location>
        <position position="54"/>
    </location>
</feature>
<protein>
    <submittedName>
        <fullName evidence="11">Transcriptional regulator</fullName>
    </submittedName>
</protein>
<evidence type="ECO:0000259" key="10">
    <source>
        <dbReference type="PROSITE" id="PS51755"/>
    </source>
</evidence>
<keyword evidence="2 7" id="KW-0597">Phosphoprotein</keyword>
<dbReference type="InterPro" id="IPR036388">
    <property type="entry name" value="WH-like_DNA-bd_sf"/>
</dbReference>
<evidence type="ECO:0000256" key="8">
    <source>
        <dbReference type="PROSITE-ProRule" id="PRU01091"/>
    </source>
</evidence>
<keyword evidence="4" id="KW-0805">Transcription regulation</keyword>
<proteinExistence type="predicted"/>
<evidence type="ECO:0000256" key="7">
    <source>
        <dbReference type="PROSITE-ProRule" id="PRU00169"/>
    </source>
</evidence>
<dbReference type="PANTHER" id="PTHR48111">
    <property type="entry name" value="REGULATOR OF RPOS"/>
    <property type="match status" value="1"/>
</dbReference>
<dbReference type="CDD" id="cd00383">
    <property type="entry name" value="trans_reg_C"/>
    <property type="match status" value="1"/>
</dbReference>
<evidence type="ECO:0000256" key="4">
    <source>
        <dbReference type="ARBA" id="ARBA00023015"/>
    </source>
</evidence>
<comment type="subcellular location">
    <subcellularLocation>
        <location evidence="1">Cytoplasm</location>
    </subcellularLocation>
</comment>
<dbReference type="PANTHER" id="PTHR48111:SF73">
    <property type="entry name" value="ALKALINE PHOSPHATASE SYNTHESIS TRANSCRIPTIONAL REGULATORY PROTEIN PHOP"/>
    <property type="match status" value="1"/>
</dbReference>
<dbReference type="PROSITE" id="PS51755">
    <property type="entry name" value="OMPR_PHOB"/>
    <property type="match status" value="1"/>
</dbReference>
<dbReference type="InterPro" id="IPR001867">
    <property type="entry name" value="OmpR/PhoB-type_DNA-bd"/>
</dbReference>
<accession>A0A0F7EGI4</accession>
<dbReference type="SMART" id="SM00862">
    <property type="entry name" value="Trans_reg_C"/>
    <property type="match status" value="1"/>
</dbReference>
<evidence type="ECO:0000256" key="6">
    <source>
        <dbReference type="ARBA" id="ARBA00023163"/>
    </source>
</evidence>
<dbReference type="RefSeq" id="WP_031413291.1">
    <property type="nucleotide sequence ID" value="NZ_CP011074.1"/>
</dbReference>
<dbReference type="FunFam" id="1.10.10.10:FF:000018">
    <property type="entry name" value="DNA-binding response regulator ResD"/>
    <property type="match status" value="1"/>
</dbReference>
<dbReference type="Gene3D" id="6.10.250.690">
    <property type="match status" value="1"/>
</dbReference>
<dbReference type="Gene3D" id="1.10.10.10">
    <property type="entry name" value="Winged helix-like DNA-binding domain superfamily/Winged helix DNA-binding domain"/>
    <property type="match status" value="1"/>
</dbReference>
<dbReference type="InterPro" id="IPR011006">
    <property type="entry name" value="CheY-like_superfamily"/>
</dbReference>
<dbReference type="PROSITE" id="PS50110">
    <property type="entry name" value="RESPONSE_REGULATORY"/>
    <property type="match status" value="1"/>
</dbReference>
<keyword evidence="6" id="KW-0804">Transcription</keyword>
<evidence type="ECO:0000256" key="5">
    <source>
        <dbReference type="ARBA" id="ARBA00023125"/>
    </source>
</evidence>
<organism evidence="11">
    <name type="scientific">Brevibacillus laterosporus</name>
    <name type="common">Bacillus laterosporus</name>
    <dbReference type="NCBI Taxonomy" id="1465"/>
    <lineage>
        <taxon>Bacteria</taxon>
        <taxon>Bacillati</taxon>
        <taxon>Bacillota</taxon>
        <taxon>Bacilli</taxon>
        <taxon>Bacillales</taxon>
        <taxon>Paenibacillaceae</taxon>
        <taxon>Brevibacillus</taxon>
    </lineage>
</organism>
<dbReference type="GO" id="GO:0000976">
    <property type="term" value="F:transcription cis-regulatory region binding"/>
    <property type="evidence" value="ECO:0007669"/>
    <property type="project" value="TreeGrafter"/>
</dbReference>
<dbReference type="SMART" id="SM00448">
    <property type="entry name" value="REC"/>
    <property type="match status" value="1"/>
</dbReference>
<gene>
    <name evidence="11" type="ORF">EX87_11890</name>
</gene>
<dbReference type="GO" id="GO:0032993">
    <property type="term" value="C:protein-DNA complex"/>
    <property type="evidence" value="ECO:0007669"/>
    <property type="project" value="TreeGrafter"/>
</dbReference>
<dbReference type="GO" id="GO:0000156">
    <property type="term" value="F:phosphorelay response regulator activity"/>
    <property type="evidence" value="ECO:0007669"/>
    <property type="project" value="TreeGrafter"/>
</dbReference>
<reference evidence="11" key="1">
    <citation type="submission" date="2015-03" db="EMBL/GenBank/DDBJ databases">
        <title>MIGS Cultured Bacterial/Archaeal sample from Brevibacillus laterosporus.</title>
        <authorList>
            <person name="Zeng D."/>
            <person name="Zhu L."/>
            <person name="Dong G."/>
            <person name="Ye W."/>
            <person name="Ren D."/>
            <person name="Wu L."/>
            <person name="Xu J."/>
            <person name="Li G."/>
            <person name="Guo L."/>
        </authorList>
    </citation>
    <scope>NUCLEOTIDE SEQUENCE</scope>
    <source>
        <strain evidence="11">B9</strain>
    </source>
</reference>
<dbReference type="CDD" id="cd17574">
    <property type="entry name" value="REC_OmpR"/>
    <property type="match status" value="1"/>
</dbReference>
<sequence length="234" mass="26650">MGQHKILVVDDEENILQVIRAYLERNGYIVYVAETGEAALQVHQLLQPDLIILDLMLPDMSGEDICRKLRKTSDIPILMLTAKSAEDDKINGLLMGADDYVSKPFSPRELVARVITLLRRTGTTKKQEQALTFLQKRLCVEPELHQVTLDQASITLTPIEFKLLYTLASQPKKVFSRLELINHIQGYGFDGYERTIDVHIKNVRQKLNDDPKHPSFISTVFGVGYKFLVNRDEA</sequence>
<evidence type="ECO:0000259" key="9">
    <source>
        <dbReference type="PROSITE" id="PS50110"/>
    </source>
</evidence>
<dbReference type="Pfam" id="PF00072">
    <property type="entry name" value="Response_reg"/>
    <property type="match status" value="1"/>
</dbReference>
<keyword evidence="3" id="KW-0902">Two-component regulatory system</keyword>
<dbReference type="FunFam" id="3.40.50.2300:FF:000001">
    <property type="entry name" value="DNA-binding response regulator PhoB"/>
    <property type="match status" value="1"/>
</dbReference>
<dbReference type="Gene3D" id="3.40.50.2300">
    <property type="match status" value="1"/>
</dbReference>
<dbReference type="InterPro" id="IPR039420">
    <property type="entry name" value="WalR-like"/>
</dbReference>
<name>A0A0F7EGI4_BRELA</name>
<dbReference type="EMBL" id="CP011074">
    <property type="protein sequence ID" value="AKF94254.1"/>
    <property type="molecule type" value="Genomic_DNA"/>
</dbReference>
<evidence type="ECO:0000256" key="1">
    <source>
        <dbReference type="ARBA" id="ARBA00004496"/>
    </source>
</evidence>
<dbReference type="InterPro" id="IPR016032">
    <property type="entry name" value="Sig_transdc_resp-reg_C-effctor"/>
</dbReference>
<dbReference type="Pfam" id="PF00486">
    <property type="entry name" value="Trans_reg_C"/>
    <property type="match status" value="1"/>
</dbReference>
<dbReference type="InterPro" id="IPR001789">
    <property type="entry name" value="Sig_transdc_resp-reg_receiver"/>
</dbReference>
<evidence type="ECO:0000256" key="3">
    <source>
        <dbReference type="ARBA" id="ARBA00023012"/>
    </source>
</evidence>
<dbReference type="GO" id="GO:0005829">
    <property type="term" value="C:cytosol"/>
    <property type="evidence" value="ECO:0007669"/>
    <property type="project" value="TreeGrafter"/>
</dbReference>
<keyword evidence="5 8" id="KW-0238">DNA-binding</keyword>